<evidence type="ECO:0000313" key="3">
    <source>
        <dbReference type="EMBL" id="NVN13374.1"/>
    </source>
</evidence>
<dbReference type="RefSeq" id="WP_176641749.1">
    <property type="nucleotide sequence ID" value="NZ_JABXXP010000888.1"/>
</dbReference>
<proteinExistence type="predicted"/>
<organism evidence="3 4">
    <name type="scientific">Nguyenibacter vanlangensis</name>
    <dbReference type="NCBI Taxonomy" id="1216886"/>
    <lineage>
        <taxon>Bacteria</taxon>
        <taxon>Pseudomonadati</taxon>
        <taxon>Pseudomonadota</taxon>
        <taxon>Alphaproteobacteria</taxon>
        <taxon>Acetobacterales</taxon>
        <taxon>Acetobacteraceae</taxon>
        <taxon>Nguyenibacter</taxon>
    </lineage>
</organism>
<dbReference type="Pfam" id="PF16078">
    <property type="entry name" value="2-oxogl_dehyd_N"/>
    <property type="match status" value="1"/>
</dbReference>
<comment type="caution">
    <text evidence="3">The sequence shown here is derived from an EMBL/GenBank/DDBJ whole genome shotgun (WGS) entry which is preliminary data.</text>
</comment>
<dbReference type="AlphaFoldDB" id="A0A7Y7M8U2"/>
<dbReference type="Proteomes" id="UP000534870">
    <property type="component" value="Unassembled WGS sequence"/>
</dbReference>
<accession>A0A7Y7M8U2</accession>
<feature type="domain" description="2-oxoglutarate dehydrogenase E1 component N-terminal" evidence="2">
    <location>
        <begin position="9"/>
        <end position="47"/>
    </location>
</feature>
<dbReference type="EMBL" id="JABXXP010000888">
    <property type="protein sequence ID" value="NVN13374.1"/>
    <property type="molecule type" value="Genomic_DNA"/>
</dbReference>
<evidence type="ECO:0000256" key="1">
    <source>
        <dbReference type="ARBA" id="ARBA00023152"/>
    </source>
</evidence>
<protein>
    <recommendedName>
        <fullName evidence="2">2-oxoglutarate dehydrogenase E1 component N-terminal domain-containing protein</fullName>
    </recommendedName>
</protein>
<dbReference type="InterPro" id="IPR032106">
    <property type="entry name" value="2-oxogl_dehyd_N"/>
</dbReference>
<dbReference type="GO" id="GO:0006096">
    <property type="term" value="P:glycolytic process"/>
    <property type="evidence" value="ECO:0007669"/>
    <property type="project" value="UniProtKB-KW"/>
</dbReference>
<feature type="non-terminal residue" evidence="3">
    <location>
        <position position="84"/>
    </location>
</feature>
<reference evidence="3 4" key="1">
    <citation type="submission" date="2020-06" db="EMBL/GenBank/DDBJ databases">
        <title>Description of novel acetic acid bacteria.</title>
        <authorList>
            <person name="Sombolestani A."/>
        </authorList>
    </citation>
    <scope>NUCLEOTIDE SEQUENCE [LARGE SCALE GENOMIC DNA]</scope>
    <source>
        <strain evidence="3 4">LMG 31431</strain>
    </source>
</reference>
<sequence>MAGVDILSTAFSGANTAYLAELYARWAADPGSVDPSFATLFSVMDEESAAILQDAEGASWSPRAAMIAEAAVPAAAAAPVSVES</sequence>
<gene>
    <name evidence="3" type="ORF">HUK84_19910</name>
</gene>
<keyword evidence="1" id="KW-0324">Glycolysis</keyword>
<evidence type="ECO:0000313" key="4">
    <source>
        <dbReference type="Proteomes" id="UP000534870"/>
    </source>
</evidence>
<evidence type="ECO:0000259" key="2">
    <source>
        <dbReference type="Pfam" id="PF16078"/>
    </source>
</evidence>
<name>A0A7Y7M8U2_9PROT</name>